<keyword evidence="2" id="KW-0479">Metal-binding</keyword>
<dbReference type="EC" id="1.14.12.19" evidence="6"/>
<dbReference type="NCBIfam" id="NF007422">
    <property type="entry name" value="PRK09965.1"/>
    <property type="match status" value="1"/>
</dbReference>
<dbReference type="GO" id="GO:0008695">
    <property type="term" value="F:3-phenylpropionate dioxygenase activity"/>
    <property type="evidence" value="ECO:0007669"/>
    <property type="project" value="UniProtKB-EC"/>
</dbReference>
<keyword evidence="6" id="KW-0560">Oxidoreductase</keyword>
<dbReference type="PANTHER" id="PTHR21496">
    <property type="entry name" value="FERREDOXIN-RELATED"/>
    <property type="match status" value="1"/>
</dbReference>
<evidence type="ECO:0000313" key="7">
    <source>
        <dbReference type="Proteomes" id="UP001217325"/>
    </source>
</evidence>
<evidence type="ECO:0000256" key="2">
    <source>
        <dbReference type="ARBA" id="ARBA00022723"/>
    </source>
</evidence>
<evidence type="ECO:0000313" key="6">
    <source>
        <dbReference type="EMBL" id="MDE8649307.1"/>
    </source>
</evidence>
<protein>
    <submittedName>
        <fullName evidence="6">Bifunctional 3-phenylpropionate/cinnamic acid dioxygenase ferredoxin subunit</fullName>
        <ecNumber evidence="6">1.14.12.19</ecNumber>
    </submittedName>
</protein>
<name>A0AAW6LNR7_RHOSG</name>
<organism evidence="6 7">
    <name type="scientific">Rhodococcus qingshengii</name>
    <dbReference type="NCBI Taxonomy" id="334542"/>
    <lineage>
        <taxon>Bacteria</taxon>
        <taxon>Bacillati</taxon>
        <taxon>Actinomycetota</taxon>
        <taxon>Actinomycetes</taxon>
        <taxon>Mycobacteriales</taxon>
        <taxon>Nocardiaceae</taxon>
        <taxon>Rhodococcus</taxon>
        <taxon>Rhodococcus erythropolis group</taxon>
    </lineage>
</organism>
<feature type="domain" description="Rieske" evidence="5">
    <location>
        <begin position="3"/>
        <end position="98"/>
    </location>
</feature>
<gene>
    <name evidence="6" type="ORF">PXH69_30480</name>
</gene>
<dbReference type="PROSITE" id="PS51296">
    <property type="entry name" value="RIESKE"/>
    <property type="match status" value="1"/>
</dbReference>
<evidence type="ECO:0000256" key="3">
    <source>
        <dbReference type="ARBA" id="ARBA00023004"/>
    </source>
</evidence>
<evidence type="ECO:0000259" key="5">
    <source>
        <dbReference type="PROSITE" id="PS51296"/>
    </source>
</evidence>
<accession>A0AAW6LNR7</accession>
<dbReference type="Proteomes" id="UP001217325">
    <property type="component" value="Unassembled WGS sequence"/>
</dbReference>
<reference evidence="6" key="1">
    <citation type="submission" date="2023-02" db="EMBL/GenBank/DDBJ databases">
        <title>A novel hydrolase synthesized by Rhodococcus erythropolis HQ is responsible for the detoxification of Zearalenone.</title>
        <authorList>
            <person name="Hu J."/>
            <person name="Xu J."/>
        </authorList>
    </citation>
    <scope>NUCLEOTIDE SEQUENCE</scope>
    <source>
        <strain evidence="6">HQ</strain>
    </source>
</reference>
<dbReference type="InterPro" id="IPR036922">
    <property type="entry name" value="Rieske_2Fe-2S_sf"/>
</dbReference>
<dbReference type="EMBL" id="JARDXE010000026">
    <property type="protein sequence ID" value="MDE8649307.1"/>
    <property type="molecule type" value="Genomic_DNA"/>
</dbReference>
<dbReference type="RefSeq" id="WP_275232831.1">
    <property type="nucleotide sequence ID" value="NZ_JARDXE010000026.1"/>
</dbReference>
<dbReference type="Pfam" id="PF00355">
    <property type="entry name" value="Rieske"/>
    <property type="match status" value="1"/>
</dbReference>
<dbReference type="InterPro" id="IPR017941">
    <property type="entry name" value="Rieske_2Fe-2S"/>
</dbReference>
<dbReference type="GO" id="GO:0004497">
    <property type="term" value="F:monooxygenase activity"/>
    <property type="evidence" value="ECO:0007669"/>
    <property type="project" value="UniProtKB-ARBA"/>
</dbReference>
<keyword evidence="3" id="KW-0408">Iron</keyword>
<dbReference type="GO" id="GO:0051537">
    <property type="term" value="F:2 iron, 2 sulfur cluster binding"/>
    <property type="evidence" value="ECO:0007669"/>
    <property type="project" value="UniProtKB-KW"/>
</dbReference>
<dbReference type="SUPFAM" id="SSF50022">
    <property type="entry name" value="ISP domain"/>
    <property type="match status" value="1"/>
</dbReference>
<proteinExistence type="predicted"/>
<dbReference type="GO" id="GO:0046872">
    <property type="term" value="F:metal ion binding"/>
    <property type="evidence" value="ECO:0007669"/>
    <property type="project" value="UniProtKB-KW"/>
</dbReference>
<dbReference type="CDD" id="cd03528">
    <property type="entry name" value="Rieske_RO_ferredoxin"/>
    <property type="match status" value="1"/>
</dbReference>
<comment type="caution">
    <text evidence="6">The sequence shown here is derived from an EMBL/GenBank/DDBJ whole genome shotgun (WGS) entry which is preliminary data.</text>
</comment>
<keyword evidence="1" id="KW-0001">2Fe-2S</keyword>
<keyword evidence="6" id="KW-0223">Dioxygenase</keyword>
<keyword evidence="4" id="KW-0411">Iron-sulfur</keyword>
<dbReference type="AlphaFoldDB" id="A0AAW6LNR7"/>
<evidence type="ECO:0000256" key="1">
    <source>
        <dbReference type="ARBA" id="ARBA00022714"/>
    </source>
</evidence>
<sequence>MHWIRACSVDELDDGDALQLSTVPPVAVFKVDGEYYALDDTCTHGQSSLADGYVDGDQVECAWHFAKFDIKSGAVLTPPASIPLCTHKVRIDGEDVMVAIRDRAQSAGGAT</sequence>
<evidence type="ECO:0000256" key="4">
    <source>
        <dbReference type="ARBA" id="ARBA00023014"/>
    </source>
</evidence>
<dbReference type="Gene3D" id="2.102.10.10">
    <property type="entry name" value="Rieske [2Fe-2S] iron-sulphur domain"/>
    <property type="match status" value="1"/>
</dbReference>
<dbReference type="PANTHER" id="PTHR21496:SF23">
    <property type="entry name" value="3-PHENYLPROPIONATE_CINNAMIC ACID DIOXYGENASE FERREDOXIN SUBUNIT"/>
    <property type="match status" value="1"/>
</dbReference>